<proteinExistence type="inferred from homology"/>
<keyword evidence="6 7" id="KW-0472">Membrane</keyword>
<name>A0A2S4GTW8_9FIRM</name>
<dbReference type="InterPro" id="IPR035906">
    <property type="entry name" value="MetI-like_sf"/>
</dbReference>
<dbReference type="SUPFAM" id="SSF161098">
    <property type="entry name" value="MetI-like"/>
    <property type="match status" value="1"/>
</dbReference>
<dbReference type="PANTHER" id="PTHR43163:SF6">
    <property type="entry name" value="DIPEPTIDE TRANSPORT SYSTEM PERMEASE PROTEIN DPPB-RELATED"/>
    <property type="match status" value="1"/>
</dbReference>
<feature type="transmembrane region" description="Helical" evidence="7">
    <location>
        <begin position="134"/>
        <end position="157"/>
    </location>
</feature>
<dbReference type="Pfam" id="PF19300">
    <property type="entry name" value="BPD_transp_1_N"/>
    <property type="match status" value="1"/>
</dbReference>
<evidence type="ECO:0000256" key="3">
    <source>
        <dbReference type="ARBA" id="ARBA00022475"/>
    </source>
</evidence>
<dbReference type="OrthoDB" id="9806409at2"/>
<keyword evidence="2 7" id="KW-0813">Transport</keyword>
<evidence type="ECO:0000256" key="2">
    <source>
        <dbReference type="ARBA" id="ARBA00022448"/>
    </source>
</evidence>
<organism evidence="8 9">
    <name type="scientific">Blautia producta</name>
    <dbReference type="NCBI Taxonomy" id="33035"/>
    <lineage>
        <taxon>Bacteria</taxon>
        <taxon>Bacillati</taxon>
        <taxon>Bacillota</taxon>
        <taxon>Clostridia</taxon>
        <taxon>Lachnospirales</taxon>
        <taxon>Lachnospiraceae</taxon>
        <taxon>Blautia</taxon>
    </lineage>
</organism>
<dbReference type="PROSITE" id="PS50928">
    <property type="entry name" value="ABC_TM1"/>
    <property type="match status" value="1"/>
</dbReference>
<feature type="transmembrane region" description="Helical" evidence="7">
    <location>
        <begin position="177"/>
        <end position="197"/>
    </location>
</feature>
<feature type="transmembrane region" description="Helical" evidence="7">
    <location>
        <begin position="99"/>
        <end position="122"/>
    </location>
</feature>
<sequence>MLKTILKRILQSIPTLLIVVTVTFVLTRMIPGNPARSVLGPQASPDAIAELEEEMGLNKSKAEQYVDYMFNVLKGDFGKSYVYNKPVTTLIAERIPNTLVITLTSLVIALIIGLAIGVFSALHQYSILDYVFMILALVGVSMPIFWLGMMLVMTFSVNLGWLPALGMGDLSNGLGDFISHMILPCFCLATIPTATFARITRSSMLEVINNDSIKSLRARGIKESVVIWKHALKNALPPIVTVLGLQLAQAFTGAILTESIFSWPGMGTMIVSAIDNRDYQLIQGTVLFIAVVFVVVNLLVDVVYMLINPRVSYESGKGGK</sequence>
<dbReference type="InterPro" id="IPR000515">
    <property type="entry name" value="MetI-like"/>
</dbReference>
<dbReference type="EMBL" id="CP035945">
    <property type="protein sequence ID" value="QBE94902.1"/>
    <property type="molecule type" value="Genomic_DNA"/>
</dbReference>
<dbReference type="CDD" id="cd06261">
    <property type="entry name" value="TM_PBP2"/>
    <property type="match status" value="1"/>
</dbReference>
<evidence type="ECO:0000256" key="5">
    <source>
        <dbReference type="ARBA" id="ARBA00022989"/>
    </source>
</evidence>
<dbReference type="AlphaFoldDB" id="A0A2S4GTW8"/>
<evidence type="ECO:0000256" key="7">
    <source>
        <dbReference type="RuleBase" id="RU363032"/>
    </source>
</evidence>
<comment type="similarity">
    <text evidence="7">Belongs to the binding-protein-dependent transport system permease family.</text>
</comment>
<dbReference type="InterPro" id="IPR045621">
    <property type="entry name" value="BPD_transp_1_N"/>
</dbReference>
<reference evidence="8 9" key="1">
    <citation type="submission" date="2019-01" db="EMBL/GenBank/DDBJ databases">
        <title>PMF-metabolizing Aryl O-demethylase.</title>
        <authorList>
            <person name="Kim M."/>
        </authorList>
    </citation>
    <scope>NUCLEOTIDE SEQUENCE [LARGE SCALE GENOMIC DNA]</scope>
    <source>
        <strain evidence="8 9">PMF1</strain>
    </source>
</reference>
<dbReference type="GO" id="GO:0005886">
    <property type="term" value="C:plasma membrane"/>
    <property type="evidence" value="ECO:0007669"/>
    <property type="project" value="UniProtKB-SubCell"/>
</dbReference>
<dbReference type="STRING" id="1121114.GCA_000373885_04062"/>
<evidence type="ECO:0000313" key="9">
    <source>
        <dbReference type="Proteomes" id="UP000289794"/>
    </source>
</evidence>
<keyword evidence="5 7" id="KW-1133">Transmembrane helix</keyword>
<evidence type="ECO:0000256" key="1">
    <source>
        <dbReference type="ARBA" id="ARBA00004651"/>
    </source>
</evidence>
<feature type="transmembrane region" description="Helical" evidence="7">
    <location>
        <begin position="281"/>
        <end position="307"/>
    </location>
</feature>
<gene>
    <name evidence="8" type="primary">gsiC_1</name>
    <name evidence="8" type="ORF">PMF13cell1_00395</name>
</gene>
<keyword evidence="3" id="KW-1003">Cell membrane</keyword>
<dbReference type="RefSeq" id="WP_033140006.1">
    <property type="nucleotide sequence ID" value="NZ_CP035945.1"/>
</dbReference>
<dbReference type="Pfam" id="PF00528">
    <property type="entry name" value="BPD_transp_1"/>
    <property type="match status" value="1"/>
</dbReference>
<dbReference type="Gene3D" id="1.10.3720.10">
    <property type="entry name" value="MetI-like"/>
    <property type="match status" value="1"/>
</dbReference>
<dbReference type="KEGG" id="bpro:PMF13cell1_00395"/>
<protein>
    <submittedName>
        <fullName evidence="8">Glutathione transport system permease protein GsiC</fullName>
    </submittedName>
</protein>
<dbReference type="PANTHER" id="PTHR43163">
    <property type="entry name" value="DIPEPTIDE TRANSPORT SYSTEM PERMEASE PROTEIN DPPB-RELATED"/>
    <property type="match status" value="1"/>
</dbReference>
<keyword evidence="4 7" id="KW-0812">Transmembrane</keyword>
<accession>A0A2S4GTW8</accession>
<comment type="subcellular location">
    <subcellularLocation>
        <location evidence="1 7">Cell membrane</location>
        <topology evidence="1 7">Multi-pass membrane protein</topology>
    </subcellularLocation>
</comment>
<feature type="transmembrane region" description="Helical" evidence="7">
    <location>
        <begin position="12"/>
        <end position="30"/>
    </location>
</feature>
<dbReference type="GO" id="GO:0055085">
    <property type="term" value="P:transmembrane transport"/>
    <property type="evidence" value="ECO:0007669"/>
    <property type="project" value="InterPro"/>
</dbReference>
<evidence type="ECO:0000313" key="8">
    <source>
        <dbReference type="EMBL" id="QBE94902.1"/>
    </source>
</evidence>
<evidence type="ECO:0000256" key="4">
    <source>
        <dbReference type="ARBA" id="ARBA00022692"/>
    </source>
</evidence>
<evidence type="ECO:0000256" key="6">
    <source>
        <dbReference type="ARBA" id="ARBA00023136"/>
    </source>
</evidence>
<dbReference type="Proteomes" id="UP000289794">
    <property type="component" value="Chromosome"/>
</dbReference>